<reference evidence="1 2" key="1">
    <citation type="submission" date="2021-08" db="EMBL/GenBank/DDBJ databases">
        <title>Draft Genome Sequence of Phanerochaete sordida strain YK-624.</title>
        <authorList>
            <person name="Mori T."/>
            <person name="Dohra H."/>
            <person name="Suzuki T."/>
            <person name="Kawagishi H."/>
            <person name="Hirai H."/>
        </authorList>
    </citation>
    <scope>NUCLEOTIDE SEQUENCE [LARGE SCALE GENOMIC DNA]</scope>
    <source>
        <strain evidence="1 2">YK-624</strain>
    </source>
</reference>
<evidence type="ECO:0000313" key="2">
    <source>
        <dbReference type="Proteomes" id="UP000703269"/>
    </source>
</evidence>
<dbReference type="AlphaFoldDB" id="A0A9P3GRQ2"/>
<gene>
    <name evidence="1" type="ORF">PsYK624_162270</name>
</gene>
<name>A0A9P3GRQ2_9APHY</name>
<keyword evidence="2" id="KW-1185">Reference proteome</keyword>
<comment type="caution">
    <text evidence="1">The sequence shown here is derived from an EMBL/GenBank/DDBJ whole genome shotgun (WGS) entry which is preliminary data.</text>
</comment>
<evidence type="ECO:0000313" key="1">
    <source>
        <dbReference type="EMBL" id="GJE99951.1"/>
    </source>
</evidence>
<dbReference type="Proteomes" id="UP000703269">
    <property type="component" value="Unassembled WGS sequence"/>
</dbReference>
<protein>
    <submittedName>
        <fullName evidence="1">Uncharacterized protein</fullName>
    </submittedName>
</protein>
<accession>A0A9P3GRQ2</accession>
<dbReference type="EMBL" id="BPQB01000126">
    <property type="protein sequence ID" value="GJE99951.1"/>
    <property type="molecule type" value="Genomic_DNA"/>
</dbReference>
<proteinExistence type="predicted"/>
<sequence>MHPRHACPTTGRLAAPARRGDLQQRFILQHHPSREKPMLVYLTTPRRVDEQSNTVCYGDHLPPSCTSCLRCLGRTGRPLRFLKVRSMWCVIL</sequence>
<organism evidence="1 2">
    <name type="scientific">Phanerochaete sordida</name>
    <dbReference type="NCBI Taxonomy" id="48140"/>
    <lineage>
        <taxon>Eukaryota</taxon>
        <taxon>Fungi</taxon>
        <taxon>Dikarya</taxon>
        <taxon>Basidiomycota</taxon>
        <taxon>Agaricomycotina</taxon>
        <taxon>Agaricomycetes</taxon>
        <taxon>Polyporales</taxon>
        <taxon>Phanerochaetaceae</taxon>
        <taxon>Phanerochaete</taxon>
    </lineage>
</organism>